<dbReference type="RefSeq" id="WP_146858009.1">
    <property type="nucleotide sequence ID" value="NZ_BKAU01000001.1"/>
</dbReference>
<evidence type="ECO:0000259" key="1">
    <source>
        <dbReference type="Pfam" id="PF09722"/>
    </source>
</evidence>
<dbReference type="InterPro" id="IPR024467">
    <property type="entry name" value="Xre/MbcA/ParS-like_toxin-bd"/>
</dbReference>
<accession>A0A512RFV7</accession>
<dbReference type="Pfam" id="PF09722">
    <property type="entry name" value="Xre_MbcA_ParS_C"/>
    <property type="match status" value="1"/>
</dbReference>
<sequence length="142" mass="16414">MKKSAYSLDKIAPRLYTYFAMGYNAWVKAMNNQGIKSSDLSQLQLEMGIEFKDLRNALNLPANFLNTSGEAPLPAHAIDNLHELVHLYVEGYNVWEDREKFNKWMTRKNPYLFDATPIEACMTRIGLHEVRNEIDRVKFGIS</sequence>
<proteinExistence type="predicted"/>
<name>A0A512RFV7_9BACT</name>
<dbReference type="Proteomes" id="UP000321436">
    <property type="component" value="Unassembled WGS sequence"/>
</dbReference>
<reference evidence="2 3" key="1">
    <citation type="submission" date="2019-07" db="EMBL/GenBank/DDBJ databases">
        <title>Whole genome shotgun sequence of Chitinophaga cymbidii NBRC 109752.</title>
        <authorList>
            <person name="Hosoyama A."/>
            <person name="Uohara A."/>
            <person name="Ohji S."/>
            <person name="Ichikawa N."/>
        </authorList>
    </citation>
    <scope>NUCLEOTIDE SEQUENCE [LARGE SCALE GENOMIC DNA]</scope>
    <source>
        <strain evidence="2 3">NBRC 109752</strain>
    </source>
</reference>
<organism evidence="2 3">
    <name type="scientific">Chitinophaga cymbidii</name>
    <dbReference type="NCBI Taxonomy" id="1096750"/>
    <lineage>
        <taxon>Bacteria</taxon>
        <taxon>Pseudomonadati</taxon>
        <taxon>Bacteroidota</taxon>
        <taxon>Chitinophagia</taxon>
        <taxon>Chitinophagales</taxon>
        <taxon>Chitinophagaceae</taxon>
        <taxon>Chitinophaga</taxon>
    </lineage>
</organism>
<gene>
    <name evidence="2" type="ORF">CCY01nite_07880</name>
</gene>
<evidence type="ECO:0000313" key="3">
    <source>
        <dbReference type="Proteomes" id="UP000321436"/>
    </source>
</evidence>
<dbReference type="AlphaFoldDB" id="A0A512RFV7"/>
<evidence type="ECO:0000313" key="2">
    <source>
        <dbReference type="EMBL" id="GEP94528.1"/>
    </source>
</evidence>
<comment type="caution">
    <text evidence="2">The sequence shown here is derived from an EMBL/GenBank/DDBJ whole genome shotgun (WGS) entry which is preliminary data.</text>
</comment>
<dbReference type="OrthoDB" id="5770459at2"/>
<dbReference type="EMBL" id="BKAU01000001">
    <property type="protein sequence ID" value="GEP94528.1"/>
    <property type="molecule type" value="Genomic_DNA"/>
</dbReference>
<protein>
    <recommendedName>
        <fullName evidence="1">Antitoxin Xre/MbcA/ParS-like toxin-binding domain-containing protein</fullName>
    </recommendedName>
</protein>
<feature type="domain" description="Antitoxin Xre/MbcA/ParS-like toxin-binding" evidence="1">
    <location>
        <begin position="92"/>
        <end position="140"/>
    </location>
</feature>
<keyword evidence="3" id="KW-1185">Reference proteome</keyword>